<evidence type="ECO:0000256" key="6">
    <source>
        <dbReference type="SAM" id="MobiDB-lite"/>
    </source>
</evidence>
<dbReference type="GO" id="GO:0003677">
    <property type="term" value="F:DNA binding"/>
    <property type="evidence" value="ECO:0007669"/>
    <property type="project" value="UniProtKB-KW"/>
</dbReference>
<dbReference type="VEuPathDB" id="FungiDB:TSTA_013230"/>
<dbReference type="Pfam" id="PF04082">
    <property type="entry name" value="Fungal_trans"/>
    <property type="match status" value="1"/>
</dbReference>
<dbReference type="AlphaFoldDB" id="B8MG97"/>
<feature type="compositionally biased region" description="Basic and acidic residues" evidence="6">
    <location>
        <begin position="75"/>
        <end position="92"/>
    </location>
</feature>
<feature type="region of interest" description="Disordered" evidence="6">
    <location>
        <begin position="1"/>
        <end position="29"/>
    </location>
</feature>
<dbReference type="PhylomeDB" id="B8MG97"/>
<dbReference type="GO" id="GO:0000981">
    <property type="term" value="F:DNA-binding transcription factor activity, RNA polymerase II-specific"/>
    <property type="evidence" value="ECO:0007669"/>
    <property type="project" value="InterPro"/>
</dbReference>
<dbReference type="OMA" id="WIHLHSA"/>
<dbReference type="InterPro" id="IPR036864">
    <property type="entry name" value="Zn2-C6_fun-type_DNA-bd_sf"/>
</dbReference>
<proteinExistence type="predicted"/>
<dbReference type="SMART" id="SM00066">
    <property type="entry name" value="GAL4"/>
    <property type="match status" value="1"/>
</dbReference>
<keyword evidence="2" id="KW-0805">Transcription regulation</keyword>
<dbReference type="CDD" id="cd00067">
    <property type="entry name" value="GAL4"/>
    <property type="match status" value="1"/>
</dbReference>
<dbReference type="InterPro" id="IPR001138">
    <property type="entry name" value="Zn2Cys6_DnaBD"/>
</dbReference>
<keyword evidence="4" id="KW-0804">Transcription</keyword>
<dbReference type="SMART" id="SM00906">
    <property type="entry name" value="Fungal_trans"/>
    <property type="match status" value="1"/>
</dbReference>
<name>B8MG97_TALSN</name>
<sequence length="815" mass="89627">MIEINMASSTESDNHSSPDSRTKTKSGANRKLRIPKACYPCYKRKVKCDRNSPCSLCVKRGYAHLCTFTHPPTASKERPSSRGHRQQLDTSRHHNTGGCCGGKKEERPDTQLTGDFIMTEGDNVLIDPQEWQSIQDKLAVLSQSMHSLRSRLEIAQSPPPPSASSPASSNPPSIFDGRQNVSHSSPITNPASPLTTIDEEKAGEGVRTRNALGGSPVHCGSDSVTAFLLEKPNQRAIFGEDSVLSQLALDNQSATYPFLDLWSSNITSYSNESVCAALPDDGVCRRLLRSYHDVRLTLYPVITDFDSFQKDVHTFLENRALQGLCANNSMASAAPFGFSISFIGILFAILASGCQVSDFSRKERTSMCQLYISCAYQCLRNGNFLSQPSMEAIQTLLIIGDVLSFNMNPGIAYVTFGVAQRMALTLGLHAESFVFRDPNANRRQELWWSMAWQDSHFGLSYDRPIETLAPCPQIPRAADSRPGNRGYFETMCSVISLILQLLREEILEGHKISDHTIPAYKTDLDKILADAAPHLRSEDYCFTLKDHIQRLTLKLRSSYLVSEICRRSLKQSSIAGGKKAMAPHLCQECIESLLNTIEAFIEIHQIIPHGSRSWIHLHSAISAAFLLSVDEGAQTDPSVWAILEKLENVFCDLTSSAHISSSNADKITHSPDSMARDWSPPPPFSNTQSINHTPAPPAMGDLFSMDNWRAFGQTFMLSDFPLSTDSMMMGGGHNKGFGMSHDFSQDMPMGGEADGGVEFLMGTLSSLRKINAGFRAQKAEAMKRNSLVAVEKKAAGGSCCMSRSREGTGAATRCH</sequence>
<dbReference type="RefSeq" id="XP_002483451.1">
    <property type="nucleotide sequence ID" value="XM_002483406.1"/>
</dbReference>
<dbReference type="EMBL" id="EQ962656">
    <property type="protein sequence ID" value="EED16217.1"/>
    <property type="molecule type" value="Genomic_DNA"/>
</dbReference>
<dbReference type="GO" id="GO:0016831">
    <property type="term" value="F:carboxy-lyase activity"/>
    <property type="evidence" value="ECO:0007669"/>
    <property type="project" value="TreeGrafter"/>
</dbReference>
<dbReference type="Gene3D" id="4.10.240.10">
    <property type="entry name" value="Zn(2)-C6 fungal-type DNA-binding domain"/>
    <property type="match status" value="1"/>
</dbReference>
<dbReference type="PROSITE" id="PS50048">
    <property type="entry name" value="ZN2_CY6_FUNGAL_2"/>
    <property type="match status" value="1"/>
</dbReference>
<dbReference type="eggNOG" id="ENOG502SIWN">
    <property type="taxonomic scope" value="Eukaryota"/>
</dbReference>
<keyword evidence="1" id="KW-0479">Metal-binding</keyword>
<accession>B8MG97</accession>
<feature type="region of interest" description="Disordered" evidence="6">
    <location>
        <begin position="153"/>
        <end position="201"/>
    </location>
</feature>
<feature type="compositionally biased region" description="Polar residues" evidence="6">
    <location>
        <begin position="1"/>
        <end position="11"/>
    </location>
</feature>
<feature type="region of interest" description="Disordered" evidence="6">
    <location>
        <begin position="69"/>
        <end position="108"/>
    </location>
</feature>
<dbReference type="STRING" id="441959.B8MG97"/>
<keyword evidence="3" id="KW-0238">DNA-binding</keyword>
<feature type="compositionally biased region" description="Low complexity" evidence="6">
    <location>
        <begin position="164"/>
        <end position="173"/>
    </location>
</feature>
<evidence type="ECO:0000256" key="5">
    <source>
        <dbReference type="ARBA" id="ARBA00023242"/>
    </source>
</evidence>
<feature type="compositionally biased region" description="Basic and acidic residues" evidence="6">
    <location>
        <begin position="12"/>
        <end position="22"/>
    </location>
</feature>
<dbReference type="InterPro" id="IPR007219">
    <property type="entry name" value="XnlR_reg_dom"/>
</dbReference>
<dbReference type="InParanoid" id="B8MG97"/>
<dbReference type="PANTHER" id="PTHR43374:SF1">
    <property type="entry name" value="FLAVIN PRENYLTRANSFERASE PAD1, MITOCHONDRIAL"/>
    <property type="match status" value="1"/>
</dbReference>
<keyword evidence="9" id="KW-1185">Reference proteome</keyword>
<evidence type="ECO:0000313" key="9">
    <source>
        <dbReference type="Proteomes" id="UP000001745"/>
    </source>
</evidence>
<dbReference type="PANTHER" id="PTHR43374">
    <property type="entry name" value="FLAVIN PRENYLTRANSFERASE"/>
    <property type="match status" value="1"/>
</dbReference>
<reference evidence="9" key="1">
    <citation type="journal article" date="2015" name="Genome Announc.">
        <title>Genome sequence of the AIDS-associated pathogen Penicillium marneffei (ATCC18224) and its near taxonomic relative Talaromyces stipitatus (ATCC10500).</title>
        <authorList>
            <person name="Nierman W.C."/>
            <person name="Fedorova-Abrams N.D."/>
            <person name="Andrianopoulos A."/>
        </authorList>
    </citation>
    <scope>NUCLEOTIDE SEQUENCE [LARGE SCALE GENOMIC DNA]</scope>
    <source>
        <strain evidence="9">ATCC 10500 / CBS 375.48 / QM 6759 / NRRL 1006</strain>
    </source>
</reference>
<dbReference type="HOGENOM" id="CLU_014095_0_0_1"/>
<dbReference type="OrthoDB" id="1747771at2759"/>
<dbReference type="Pfam" id="PF00172">
    <property type="entry name" value="Zn_clus"/>
    <property type="match status" value="1"/>
</dbReference>
<organism evidence="8 9">
    <name type="scientific">Talaromyces stipitatus (strain ATCC 10500 / CBS 375.48 / QM 6759 / NRRL 1006)</name>
    <name type="common">Penicillium stipitatum</name>
    <dbReference type="NCBI Taxonomy" id="441959"/>
    <lineage>
        <taxon>Eukaryota</taxon>
        <taxon>Fungi</taxon>
        <taxon>Dikarya</taxon>
        <taxon>Ascomycota</taxon>
        <taxon>Pezizomycotina</taxon>
        <taxon>Eurotiomycetes</taxon>
        <taxon>Eurotiomycetidae</taxon>
        <taxon>Eurotiales</taxon>
        <taxon>Trichocomaceae</taxon>
        <taxon>Talaromyces</taxon>
        <taxon>Talaromyces sect. Talaromyces</taxon>
    </lineage>
</organism>
<evidence type="ECO:0000256" key="2">
    <source>
        <dbReference type="ARBA" id="ARBA00023015"/>
    </source>
</evidence>
<evidence type="ECO:0000256" key="4">
    <source>
        <dbReference type="ARBA" id="ARBA00023163"/>
    </source>
</evidence>
<evidence type="ECO:0000256" key="1">
    <source>
        <dbReference type="ARBA" id="ARBA00022723"/>
    </source>
</evidence>
<evidence type="ECO:0000259" key="7">
    <source>
        <dbReference type="PROSITE" id="PS50048"/>
    </source>
</evidence>
<keyword evidence="5" id="KW-0539">Nucleus</keyword>
<dbReference type="CDD" id="cd12148">
    <property type="entry name" value="fungal_TF_MHR"/>
    <property type="match status" value="1"/>
</dbReference>
<protein>
    <recommendedName>
        <fullName evidence="7">Zn(2)-C6 fungal-type domain-containing protein</fullName>
    </recommendedName>
</protein>
<dbReference type="GO" id="GO:0008270">
    <property type="term" value="F:zinc ion binding"/>
    <property type="evidence" value="ECO:0007669"/>
    <property type="project" value="InterPro"/>
</dbReference>
<feature type="compositionally biased region" description="Polar residues" evidence="6">
    <location>
        <begin position="179"/>
        <end position="195"/>
    </location>
</feature>
<gene>
    <name evidence="8" type="ORF">TSTA_013230</name>
</gene>
<dbReference type="InterPro" id="IPR004507">
    <property type="entry name" value="UbiX-like"/>
</dbReference>
<evidence type="ECO:0000313" key="8">
    <source>
        <dbReference type="EMBL" id="EED16217.1"/>
    </source>
</evidence>
<dbReference type="GeneID" id="8108199"/>
<dbReference type="Proteomes" id="UP000001745">
    <property type="component" value="Unassembled WGS sequence"/>
</dbReference>
<dbReference type="SUPFAM" id="SSF57701">
    <property type="entry name" value="Zn2/Cys6 DNA-binding domain"/>
    <property type="match status" value="1"/>
</dbReference>
<evidence type="ECO:0000256" key="3">
    <source>
        <dbReference type="ARBA" id="ARBA00023125"/>
    </source>
</evidence>
<feature type="domain" description="Zn(2)-C6 fungal-type" evidence="7">
    <location>
        <begin position="37"/>
        <end position="68"/>
    </location>
</feature>
<dbReference type="GO" id="GO:0006351">
    <property type="term" value="P:DNA-templated transcription"/>
    <property type="evidence" value="ECO:0007669"/>
    <property type="project" value="InterPro"/>
</dbReference>